<feature type="non-terminal residue" evidence="3">
    <location>
        <position position="183"/>
    </location>
</feature>
<evidence type="ECO:0000256" key="1">
    <source>
        <dbReference type="SAM" id="MobiDB-lite"/>
    </source>
</evidence>
<feature type="domain" description="Ubiquitin-protein ligase E3A N-terminal zinc-binding" evidence="2">
    <location>
        <begin position="22"/>
        <end position="76"/>
    </location>
</feature>
<dbReference type="Gene3D" id="6.10.130.10">
    <property type="entry name" value="Ubiquitin-protein ligase E3A, N-terminal zinc-binding domain (AZUL)"/>
    <property type="match status" value="1"/>
</dbReference>
<sequence length="183" mass="19769">MNSQAATEASRSAEANRKRTAAKKLIERYYFQLTDGCGNQACENENCASCQKAPKLEPDEAAARAIELFKSKAKLCVPPCPGISRSNESFPIDMPNGANNISRNLAQSESFTFCQKDHSKDRHGHDVDSCKMDTDTPGSLTDSSSSNSKQVSHLSPTDSACSRSISSPNSCVPMDTSKEIPSQ</sequence>
<feature type="region of interest" description="Disordered" evidence="1">
    <location>
        <begin position="116"/>
        <end position="183"/>
    </location>
</feature>
<dbReference type="OrthoDB" id="5981550at2759"/>
<keyword evidence="3" id="KW-0436">Ligase</keyword>
<dbReference type="Pfam" id="PF16558">
    <property type="entry name" value="AZUL"/>
    <property type="match status" value="1"/>
</dbReference>
<proteinExistence type="predicted"/>
<feature type="compositionally biased region" description="Basic and acidic residues" evidence="1">
    <location>
        <begin position="116"/>
        <end position="134"/>
    </location>
</feature>
<keyword evidence="4" id="KW-1185">Reference proteome</keyword>
<reference evidence="3 4" key="1">
    <citation type="submission" date="2013-11" db="EMBL/GenBank/DDBJ databases">
        <title>Genome sequencing of Stegodyphus mimosarum.</title>
        <authorList>
            <person name="Bechsgaard J."/>
        </authorList>
    </citation>
    <scope>NUCLEOTIDE SEQUENCE [LARGE SCALE GENOMIC DNA]</scope>
</reference>
<name>A0A087TIF8_STEMI</name>
<organism evidence="3 4">
    <name type="scientific">Stegodyphus mimosarum</name>
    <name type="common">African social velvet spider</name>
    <dbReference type="NCBI Taxonomy" id="407821"/>
    <lineage>
        <taxon>Eukaryota</taxon>
        <taxon>Metazoa</taxon>
        <taxon>Ecdysozoa</taxon>
        <taxon>Arthropoda</taxon>
        <taxon>Chelicerata</taxon>
        <taxon>Arachnida</taxon>
        <taxon>Araneae</taxon>
        <taxon>Araneomorphae</taxon>
        <taxon>Entelegynae</taxon>
        <taxon>Eresoidea</taxon>
        <taxon>Eresidae</taxon>
        <taxon>Stegodyphus</taxon>
    </lineage>
</organism>
<feature type="compositionally biased region" description="Polar residues" evidence="1">
    <location>
        <begin position="136"/>
        <end position="170"/>
    </location>
</feature>
<evidence type="ECO:0000313" key="3">
    <source>
        <dbReference type="EMBL" id="KFM64897.1"/>
    </source>
</evidence>
<dbReference type="Proteomes" id="UP000054359">
    <property type="component" value="Unassembled WGS sequence"/>
</dbReference>
<dbReference type="AlphaFoldDB" id="A0A087TIF8"/>
<evidence type="ECO:0000313" key="4">
    <source>
        <dbReference type="Proteomes" id="UP000054359"/>
    </source>
</evidence>
<dbReference type="InterPro" id="IPR032353">
    <property type="entry name" value="AZUL"/>
</dbReference>
<evidence type="ECO:0000259" key="2">
    <source>
        <dbReference type="Pfam" id="PF16558"/>
    </source>
</evidence>
<dbReference type="InterPro" id="IPR042556">
    <property type="entry name" value="AZUL_sf"/>
</dbReference>
<dbReference type="EMBL" id="KK115353">
    <property type="protein sequence ID" value="KFM64897.1"/>
    <property type="molecule type" value="Genomic_DNA"/>
</dbReference>
<protein>
    <submittedName>
        <fullName evidence="3">Ubiquitin-protein ligase E3A</fullName>
    </submittedName>
</protein>
<dbReference type="GO" id="GO:0016874">
    <property type="term" value="F:ligase activity"/>
    <property type="evidence" value="ECO:0007669"/>
    <property type="project" value="UniProtKB-KW"/>
</dbReference>
<accession>A0A087TIF8</accession>
<gene>
    <name evidence="3" type="ORF">X975_05833</name>
</gene>
<dbReference type="STRING" id="407821.A0A087TIF8"/>